<dbReference type="EMBL" id="KB467843">
    <property type="protein sequence ID" value="PCH35130.1"/>
    <property type="molecule type" value="Genomic_DNA"/>
</dbReference>
<keyword evidence="1" id="KW-0732">Signal</keyword>
<dbReference type="OrthoDB" id="2564904at2759"/>
<reference evidence="2 3" key="1">
    <citation type="journal article" date="2012" name="Science">
        <title>The Paleozoic origin of enzymatic lignin decomposition reconstructed from 31 fungal genomes.</title>
        <authorList>
            <person name="Floudas D."/>
            <person name="Binder M."/>
            <person name="Riley R."/>
            <person name="Barry K."/>
            <person name="Blanchette R.A."/>
            <person name="Henrissat B."/>
            <person name="Martinez A.T."/>
            <person name="Otillar R."/>
            <person name="Spatafora J.W."/>
            <person name="Yadav J.S."/>
            <person name="Aerts A."/>
            <person name="Benoit I."/>
            <person name="Boyd A."/>
            <person name="Carlson A."/>
            <person name="Copeland A."/>
            <person name="Coutinho P.M."/>
            <person name="de Vries R.P."/>
            <person name="Ferreira P."/>
            <person name="Findley K."/>
            <person name="Foster B."/>
            <person name="Gaskell J."/>
            <person name="Glotzer D."/>
            <person name="Gorecki P."/>
            <person name="Heitman J."/>
            <person name="Hesse C."/>
            <person name="Hori C."/>
            <person name="Igarashi K."/>
            <person name="Jurgens J.A."/>
            <person name="Kallen N."/>
            <person name="Kersten P."/>
            <person name="Kohler A."/>
            <person name="Kuees U."/>
            <person name="Kumar T.K.A."/>
            <person name="Kuo A."/>
            <person name="LaButti K."/>
            <person name="Larrondo L.F."/>
            <person name="Lindquist E."/>
            <person name="Ling A."/>
            <person name="Lombard V."/>
            <person name="Lucas S."/>
            <person name="Lundell T."/>
            <person name="Martin R."/>
            <person name="McLaughlin D.J."/>
            <person name="Morgenstern I."/>
            <person name="Morin E."/>
            <person name="Murat C."/>
            <person name="Nagy L.G."/>
            <person name="Nolan M."/>
            <person name="Ohm R.A."/>
            <person name="Patyshakuliyeva A."/>
            <person name="Rokas A."/>
            <person name="Ruiz-Duenas F.J."/>
            <person name="Sabat G."/>
            <person name="Salamov A."/>
            <person name="Samejima M."/>
            <person name="Schmutz J."/>
            <person name="Slot J.C."/>
            <person name="St John F."/>
            <person name="Stenlid J."/>
            <person name="Sun H."/>
            <person name="Sun S."/>
            <person name="Syed K."/>
            <person name="Tsang A."/>
            <person name="Wiebenga A."/>
            <person name="Young D."/>
            <person name="Pisabarro A."/>
            <person name="Eastwood D.C."/>
            <person name="Martin F."/>
            <person name="Cullen D."/>
            <person name="Grigoriev I.V."/>
            <person name="Hibbett D.S."/>
        </authorList>
    </citation>
    <scope>NUCLEOTIDE SEQUENCE [LARGE SCALE GENOMIC DNA]</scope>
    <source>
        <strain evidence="2 3">MD-104</strain>
    </source>
</reference>
<evidence type="ECO:0000313" key="2">
    <source>
        <dbReference type="EMBL" id="PCH35130.1"/>
    </source>
</evidence>
<accession>A0A2H3IYQ5</accession>
<evidence type="ECO:0000313" key="3">
    <source>
        <dbReference type="Proteomes" id="UP000218811"/>
    </source>
</evidence>
<feature type="chain" id="PRO_5013702372" description="Carbohydrate-binding module family 13 protein" evidence="1">
    <location>
        <begin position="19"/>
        <end position="351"/>
    </location>
</feature>
<proteinExistence type="predicted"/>
<gene>
    <name evidence="2" type="ORF">WOLCODRAFT_166063</name>
</gene>
<dbReference type="AlphaFoldDB" id="A0A2H3IYQ5"/>
<keyword evidence="3" id="KW-1185">Reference proteome</keyword>
<sequence length="351" mass="36711">MLSYQLVAAVALIAGINAQTYSATYLPSNAPDHSQTGQYGTNQCGTQSSQDSLCQNAYLNSVDDFCLFAPPYSGSNATIGDTERVEVSWCLKDGYGTRLIPDGSITGVQFVQTPDYIQVTGVGDMTRLNVPAGDSGGELDPHGADGNGNPIGGLVFSNAFGQLQQLHEWTNFMSDTEFCFRACKPGPDATTYCQHIYDKMGCEWNMPGSYSAGVFERCMGDDGEPMGIYGTSTFKQGQPTTPSAHPVPPTSLCTTVSTIGNGLLVRSISSTNATSGANATAPPTLTPVTNSTMMSATPIPTISRLSVQASSSPTGTGAARSVNFGSRSSVPPALKNMLAATTVILGVLFLT</sequence>
<feature type="signal peptide" evidence="1">
    <location>
        <begin position="1"/>
        <end position="18"/>
    </location>
</feature>
<organism evidence="2 3">
    <name type="scientific">Wolfiporia cocos (strain MD-104)</name>
    <name type="common">Brown rot fungus</name>
    <dbReference type="NCBI Taxonomy" id="742152"/>
    <lineage>
        <taxon>Eukaryota</taxon>
        <taxon>Fungi</taxon>
        <taxon>Dikarya</taxon>
        <taxon>Basidiomycota</taxon>
        <taxon>Agaricomycotina</taxon>
        <taxon>Agaricomycetes</taxon>
        <taxon>Polyporales</taxon>
        <taxon>Phaeolaceae</taxon>
        <taxon>Wolfiporia</taxon>
    </lineage>
</organism>
<evidence type="ECO:0000256" key="1">
    <source>
        <dbReference type="SAM" id="SignalP"/>
    </source>
</evidence>
<name>A0A2H3IYQ5_WOLCO</name>
<dbReference type="Proteomes" id="UP000218811">
    <property type="component" value="Unassembled WGS sequence"/>
</dbReference>
<protein>
    <recommendedName>
        <fullName evidence="4">Carbohydrate-binding module family 13 protein</fullName>
    </recommendedName>
</protein>
<dbReference type="OMA" id="LCQNAYL"/>
<dbReference type="STRING" id="742152.A0A2H3IYQ5"/>
<evidence type="ECO:0008006" key="4">
    <source>
        <dbReference type="Google" id="ProtNLM"/>
    </source>
</evidence>